<evidence type="ECO:0000256" key="1">
    <source>
        <dbReference type="SAM" id="MobiDB-lite"/>
    </source>
</evidence>
<evidence type="ECO:0000259" key="2">
    <source>
        <dbReference type="Pfam" id="PF07002"/>
    </source>
</evidence>
<accession>A0A6A4ZC17</accession>
<feature type="compositionally biased region" description="Gly residues" evidence="1">
    <location>
        <begin position="39"/>
        <end position="50"/>
    </location>
</feature>
<sequence>MCKRSSIEECSARCRHLFSRTSGDVVTNADTTANHTGGVLMGNGTSGGRASGSRPGPSPASKSSFRRIADNYTHLADLNKDLRRRGLESCNLIIGVDFTKSNEWTGKHSFQGRCLHDVSSPQLNPYEDVIDIVGRTLRDFDDDNIIPCYGFGDATTGDHSVFTFVPPSERQLPGYSLEGIRARYRDIAPNVVMAGPTSFAPIIRQAVEVVKENHNAYHILVVIADGQVTRSVDVEPGQFSPQERATMDALVFASQYPLSI</sequence>
<dbReference type="GO" id="GO:0016567">
    <property type="term" value="P:protein ubiquitination"/>
    <property type="evidence" value="ECO:0007669"/>
    <property type="project" value="TreeGrafter"/>
</dbReference>
<feature type="region of interest" description="Disordered" evidence="1">
    <location>
        <begin position="29"/>
        <end position="64"/>
    </location>
</feature>
<evidence type="ECO:0000313" key="3">
    <source>
        <dbReference type="EMBL" id="KAF0711059.1"/>
    </source>
</evidence>
<dbReference type="Pfam" id="PF07002">
    <property type="entry name" value="Copine"/>
    <property type="match status" value="1"/>
</dbReference>
<feature type="non-terminal residue" evidence="3">
    <location>
        <position position="260"/>
    </location>
</feature>
<dbReference type="InterPro" id="IPR052079">
    <property type="entry name" value="E3_ligase/Copine_domain"/>
</dbReference>
<gene>
    <name evidence="3" type="ORF">As57867_005392</name>
</gene>
<organism evidence="3">
    <name type="scientific">Aphanomyces stellatus</name>
    <dbReference type="NCBI Taxonomy" id="120398"/>
    <lineage>
        <taxon>Eukaryota</taxon>
        <taxon>Sar</taxon>
        <taxon>Stramenopiles</taxon>
        <taxon>Oomycota</taxon>
        <taxon>Saprolegniomycetes</taxon>
        <taxon>Saprolegniales</taxon>
        <taxon>Verrucalvaceae</taxon>
        <taxon>Aphanomyces</taxon>
    </lineage>
</organism>
<dbReference type="AlphaFoldDB" id="A0A6A4ZC17"/>
<dbReference type="PANTHER" id="PTHR45751:SF11">
    <property type="entry name" value="COPINE FAMILY PROTEIN 2"/>
    <property type="match status" value="1"/>
</dbReference>
<dbReference type="EMBL" id="VJMH01001771">
    <property type="protein sequence ID" value="KAF0711059.1"/>
    <property type="molecule type" value="Genomic_DNA"/>
</dbReference>
<dbReference type="GO" id="GO:0004842">
    <property type="term" value="F:ubiquitin-protein transferase activity"/>
    <property type="evidence" value="ECO:0007669"/>
    <property type="project" value="TreeGrafter"/>
</dbReference>
<dbReference type="OrthoDB" id="5855668at2759"/>
<comment type="caution">
    <text evidence="3">The sequence shown here is derived from an EMBL/GenBank/DDBJ whole genome shotgun (WGS) entry which is preliminary data.</text>
</comment>
<dbReference type="SUPFAM" id="SSF53300">
    <property type="entry name" value="vWA-like"/>
    <property type="match status" value="1"/>
</dbReference>
<name>A0A6A4ZC17_9STRA</name>
<reference evidence="3" key="1">
    <citation type="submission" date="2019-06" db="EMBL/GenBank/DDBJ databases">
        <title>Genomics analysis of Aphanomyces spp. identifies a new class of oomycete effector associated with host adaptation.</title>
        <authorList>
            <person name="Gaulin E."/>
        </authorList>
    </citation>
    <scope>NUCLEOTIDE SEQUENCE</scope>
    <source>
        <strain evidence="3">CBS 578.67</strain>
    </source>
</reference>
<dbReference type="InterPro" id="IPR010734">
    <property type="entry name" value="Copine_C"/>
</dbReference>
<proteinExistence type="predicted"/>
<feature type="compositionally biased region" description="Low complexity" evidence="1">
    <location>
        <begin position="51"/>
        <end position="63"/>
    </location>
</feature>
<feature type="domain" description="Copine C-terminal" evidence="2">
    <location>
        <begin position="114"/>
        <end position="260"/>
    </location>
</feature>
<dbReference type="InterPro" id="IPR036465">
    <property type="entry name" value="vWFA_dom_sf"/>
</dbReference>
<protein>
    <recommendedName>
        <fullName evidence="2">Copine C-terminal domain-containing protein</fullName>
    </recommendedName>
</protein>
<dbReference type="GO" id="GO:0005634">
    <property type="term" value="C:nucleus"/>
    <property type="evidence" value="ECO:0007669"/>
    <property type="project" value="TreeGrafter"/>
</dbReference>
<dbReference type="PANTHER" id="PTHR45751">
    <property type="entry name" value="COPINE FAMILY PROTEIN 1"/>
    <property type="match status" value="1"/>
</dbReference>